<comment type="caution">
    <text evidence="1">The sequence shown here is derived from an EMBL/GenBank/DDBJ whole genome shotgun (WGS) entry which is preliminary data.</text>
</comment>
<evidence type="ECO:0000313" key="2">
    <source>
        <dbReference type="Proteomes" id="UP001364224"/>
    </source>
</evidence>
<gene>
    <name evidence="1" type="ORF">V1286_001187</name>
</gene>
<name>A0ABU8B6K6_9BRAD</name>
<reference evidence="1 2" key="1">
    <citation type="submission" date="2024-02" db="EMBL/GenBank/DDBJ databases">
        <title>Adaptive strategies in a cosmopolitan and abundant soil bacterium.</title>
        <authorList>
            <person name="Carini P."/>
        </authorList>
    </citation>
    <scope>NUCLEOTIDE SEQUENCE [LARGE SCALE GENOMIC DNA]</scope>
    <source>
        <strain evidence="1 2">AZCC 1608</strain>
    </source>
</reference>
<accession>A0ABU8B6K6</accession>
<evidence type="ECO:0000313" key="1">
    <source>
        <dbReference type="EMBL" id="MEH2553658.1"/>
    </source>
</evidence>
<sequence>MTKRVERIARKVMGDTAGVMTDALTWAGT</sequence>
<proteinExistence type="predicted"/>
<keyword evidence="2" id="KW-1185">Reference proteome</keyword>
<evidence type="ECO:0008006" key="3">
    <source>
        <dbReference type="Google" id="ProtNLM"/>
    </source>
</evidence>
<dbReference type="Proteomes" id="UP001364224">
    <property type="component" value="Unassembled WGS sequence"/>
</dbReference>
<organism evidence="1 2">
    <name type="scientific">Bradyrhizobium algeriense</name>
    <dbReference type="NCBI Taxonomy" id="634784"/>
    <lineage>
        <taxon>Bacteria</taxon>
        <taxon>Pseudomonadati</taxon>
        <taxon>Pseudomonadota</taxon>
        <taxon>Alphaproteobacteria</taxon>
        <taxon>Hyphomicrobiales</taxon>
        <taxon>Nitrobacteraceae</taxon>
        <taxon>Bradyrhizobium</taxon>
    </lineage>
</organism>
<dbReference type="EMBL" id="JAZHRV010000001">
    <property type="protein sequence ID" value="MEH2553658.1"/>
    <property type="molecule type" value="Genomic_DNA"/>
</dbReference>
<protein>
    <recommendedName>
        <fullName evidence="3">CsbD family protein</fullName>
    </recommendedName>
</protein>